<evidence type="ECO:0000256" key="1">
    <source>
        <dbReference type="ARBA" id="ARBA00010554"/>
    </source>
</evidence>
<dbReference type="Gene3D" id="3.30.70.120">
    <property type="match status" value="1"/>
</dbReference>
<dbReference type="PANTHER" id="PTHR35983:SF1">
    <property type="entry name" value="UPF0166 PROTEIN TM_0021"/>
    <property type="match status" value="1"/>
</dbReference>
<dbReference type="Proteomes" id="UP000199662">
    <property type="component" value="Unassembled WGS sequence"/>
</dbReference>
<dbReference type="AlphaFoldDB" id="A0A1H6ZPG6"/>
<keyword evidence="3" id="KW-1185">Reference proteome</keyword>
<dbReference type="InterPro" id="IPR015867">
    <property type="entry name" value="N-reg_PII/ATP_PRibTrfase_C"/>
</dbReference>
<accession>A0A1H6ZPG6</accession>
<dbReference type="SUPFAM" id="SSF54913">
    <property type="entry name" value="GlnB-like"/>
    <property type="match status" value="1"/>
</dbReference>
<dbReference type="EMBL" id="FNZK01000009">
    <property type="protein sequence ID" value="SEJ50695.1"/>
    <property type="molecule type" value="Genomic_DNA"/>
</dbReference>
<protein>
    <submittedName>
        <fullName evidence="2">Uncharacterized protein</fullName>
    </submittedName>
</protein>
<comment type="similarity">
    <text evidence="1">Belongs to the UPF0166 family.</text>
</comment>
<dbReference type="RefSeq" id="WP_019553496.1">
    <property type="nucleotide sequence ID" value="NZ_FNZK01000009.1"/>
</dbReference>
<proteinExistence type="inferred from homology"/>
<dbReference type="STRING" id="84035.SAMN05660742_10938"/>
<reference evidence="3" key="1">
    <citation type="submission" date="2016-10" db="EMBL/GenBank/DDBJ databases">
        <authorList>
            <person name="Varghese N."/>
            <person name="Submissions S."/>
        </authorList>
    </citation>
    <scope>NUCLEOTIDE SEQUENCE [LARGE SCALE GENOMIC DNA]</scope>
    <source>
        <strain evidence="3">DSM 2179</strain>
    </source>
</reference>
<dbReference type="Pfam" id="PF02641">
    <property type="entry name" value="DUF190"/>
    <property type="match status" value="1"/>
</dbReference>
<sequence>MAAIKKCAKRLRIYIGETDHYDRIVKKAKELDMAGVTVFRGIMGYGENNRQIRSAKLVELSCDLPIVIEIIDSEEYIDKFMPHLDTLVQKGMITIDDVKVLKYGKQLPGHE</sequence>
<evidence type="ECO:0000313" key="3">
    <source>
        <dbReference type="Proteomes" id="UP000199662"/>
    </source>
</evidence>
<dbReference type="InterPro" id="IPR003793">
    <property type="entry name" value="UPF0166"/>
</dbReference>
<organism evidence="2 3">
    <name type="scientific">Propionispira arboris</name>
    <dbReference type="NCBI Taxonomy" id="84035"/>
    <lineage>
        <taxon>Bacteria</taxon>
        <taxon>Bacillati</taxon>
        <taxon>Bacillota</taxon>
        <taxon>Negativicutes</taxon>
        <taxon>Selenomonadales</taxon>
        <taxon>Selenomonadaceae</taxon>
        <taxon>Propionispira</taxon>
    </lineage>
</organism>
<name>A0A1H6ZPG6_9FIRM</name>
<dbReference type="InterPro" id="IPR011322">
    <property type="entry name" value="N-reg_PII-like_a/b"/>
</dbReference>
<evidence type="ECO:0000313" key="2">
    <source>
        <dbReference type="EMBL" id="SEJ50695.1"/>
    </source>
</evidence>
<dbReference type="PANTHER" id="PTHR35983">
    <property type="entry name" value="UPF0166 PROTEIN TM_0021"/>
    <property type="match status" value="1"/>
</dbReference>
<gene>
    <name evidence="2" type="ORF">SAMN05660742_10938</name>
</gene>